<keyword evidence="9" id="KW-1185">Reference proteome</keyword>
<keyword evidence="1" id="KW-0808">Transferase</keyword>
<dbReference type="SUPFAM" id="SSF56112">
    <property type="entry name" value="Protein kinase-like (PK-like)"/>
    <property type="match status" value="1"/>
</dbReference>
<keyword evidence="2" id="KW-0547">Nucleotide-binding</keyword>
<evidence type="ECO:0000256" key="3">
    <source>
        <dbReference type="ARBA" id="ARBA00022777"/>
    </source>
</evidence>
<evidence type="ECO:0000256" key="5">
    <source>
        <dbReference type="SAM" id="MobiDB-lite"/>
    </source>
</evidence>
<dbReference type="InterPro" id="IPR013229">
    <property type="entry name" value="PEGA"/>
</dbReference>
<keyword evidence="6" id="KW-0472">Membrane</keyword>
<proteinExistence type="predicted"/>
<name>A0A2Z4FN18_9DELT</name>
<dbReference type="InterPro" id="IPR011009">
    <property type="entry name" value="Kinase-like_dom_sf"/>
</dbReference>
<reference evidence="8 9" key="1">
    <citation type="submission" date="2018-06" db="EMBL/GenBank/DDBJ databases">
        <title>Lujinxingia sediminis gen. nov. sp. nov., a new facultative anaerobic member of the class Deltaproteobacteria, and proposal of Lujinxingaceae fam. nov.</title>
        <authorList>
            <person name="Guo L.-Y."/>
            <person name="Li C.-M."/>
            <person name="Wang S."/>
            <person name="Du Z.-J."/>
        </authorList>
    </citation>
    <scope>NUCLEOTIDE SEQUENCE [LARGE SCALE GENOMIC DNA]</scope>
    <source>
        <strain evidence="8 9">FA350</strain>
    </source>
</reference>
<dbReference type="Gene3D" id="3.30.200.20">
    <property type="entry name" value="Phosphorylase Kinase, domain 1"/>
    <property type="match status" value="1"/>
</dbReference>
<accession>A0A2Z4FN18</accession>
<dbReference type="Pfam" id="PF00069">
    <property type="entry name" value="Pkinase"/>
    <property type="match status" value="1"/>
</dbReference>
<keyword evidence="6" id="KW-0812">Transmembrane</keyword>
<feature type="transmembrane region" description="Helical" evidence="6">
    <location>
        <begin position="464"/>
        <end position="484"/>
    </location>
</feature>
<keyword evidence="6" id="KW-1133">Transmembrane helix</keyword>
<dbReference type="Gene3D" id="1.10.510.10">
    <property type="entry name" value="Transferase(Phosphotransferase) domain 1"/>
    <property type="match status" value="1"/>
</dbReference>
<dbReference type="RefSeq" id="WP_111335695.1">
    <property type="nucleotide sequence ID" value="NZ_CP030032.1"/>
</dbReference>
<dbReference type="CDD" id="cd14014">
    <property type="entry name" value="STKc_PknB_like"/>
    <property type="match status" value="1"/>
</dbReference>
<evidence type="ECO:0000259" key="7">
    <source>
        <dbReference type="PROSITE" id="PS50011"/>
    </source>
</evidence>
<dbReference type="GO" id="GO:0005524">
    <property type="term" value="F:ATP binding"/>
    <property type="evidence" value="ECO:0007669"/>
    <property type="project" value="UniProtKB-KW"/>
</dbReference>
<dbReference type="Proteomes" id="UP000249799">
    <property type="component" value="Chromosome"/>
</dbReference>
<dbReference type="EMBL" id="CP030032">
    <property type="protein sequence ID" value="AWV90322.1"/>
    <property type="molecule type" value="Genomic_DNA"/>
</dbReference>
<evidence type="ECO:0000256" key="4">
    <source>
        <dbReference type="ARBA" id="ARBA00022840"/>
    </source>
</evidence>
<evidence type="ECO:0000313" key="9">
    <source>
        <dbReference type="Proteomes" id="UP000249799"/>
    </source>
</evidence>
<sequence>MLFGKYCLLERVSVGGMAEIFRAKPFNAPESQKHLALKRILPHLAEDDEFVQMFIDEATLTVQLVHPNIVRTYELGRFHNAPYILMEFISGKELLELQRVLRRQKDIMGVAMACYIAREIALGMDYVHAMTDENGDPLNIIHRDISPQNVLVTYGGNVKIIDFGIAKGTFQETRTQVGVLKGKFGYMSPDQVRGQDLDHRSDIFSIGTLLWELLTNRRLFRGENDFETLQMLRDPDVPAPSEYNDAIPPQVDQIVAKILAPDREQRYQTGGEVAAAIGEFLEGQGGFRAADMSAWMAHVFAEDVAKEREKRQQFQHINTPDDVRRLQQAEADADPEASGDTLWDSEIAPQANEDAAQFATEHTIVAAGGFDSYQFAAETEEDVLLIGMDDIIEVVDVAEAAPYDGGGFGSDTVEDMQSPLANRGARALSPAHPLDGQDFGVNDTPREIPNPSQAPAPSSGRLKLIAGATLAVACVLAVVTVIVWQGRDAQDAEAPVVDAAAAAAASNAPLAATLVLSVSPPTGLQIKVDGVDQGSAAPITLLDLAPGEHTVEVSHPSYLPYTQTLELGSGAFKSLYVEMKPRI</sequence>
<feature type="domain" description="Protein kinase" evidence="7">
    <location>
        <begin position="6"/>
        <end position="281"/>
    </location>
</feature>
<dbReference type="PROSITE" id="PS50011">
    <property type="entry name" value="PROTEIN_KINASE_DOM"/>
    <property type="match status" value="1"/>
</dbReference>
<dbReference type="AlphaFoldDB" id="A0A2Z4FN18"/>
<dbReference type="PANTHER" id="PTHR43289:SF6">
    <property type="entry name" value="SERINE_THREONINE-PROTEIN KINASE NEKL-3"/>
    <property type="match status" value="1"/>
</dbReference>
<keyword evidence="4" id="KW-0067">ATP-binding</keyword>
<dbReference type="InterPro" id="IPR000719">
    <property type="entry name" value="Prot_kinase_dom"/>
</dbReference>
<evidence type="ECO:0000256" key="1">
    <source>
        <dbReference type="ARBA" id="ARBA00022679"/>
    </source>
</evidence>
<evidence type="ECO:0000256" key="6">
    <source>
        <dbReference type="SAM" id="Phobius"/>
    </source>
</evidence>
<dbReference type="Pfam" id="PF08308">
    <property type="entry name" value="PEGA"/>
    <property type="match status" value="1"/>
</dbReference>
<dbReference type="PROSITE" id="PS00109">
    <property type="entry name" value="PROTEIN_KINASE_TYR"/>
    <property type="match status" value="1"/>
</dbReference>
<evidence type="ECO:0000313" key="8">
    <source>
        <dbReference type="EMBL" id="AWV90322.1"/>
    </source>
</evidence>
<organism evidence="8 9">
    <name type="scientific">Bradymonas sediminis</name>
    <dbReference type="NCBI Taxonomy" id="1548548"/>
    <lineage>
        <taxon>Bacteria</taxon>
        <taxon>Deltaproteobacteria</taxon>
        <taxon>Bradymonadales</taxon>
        <taxon>Bradymonadaceae</taxon>
        <taxon>Bradymonas</taxon>
    </lineage>
</organism>
<protein>
    <recommendedName>
        <fullName evidence="7">Protein kinase domain-containing protein</fullName>
    </recommendedName>
</protein>
<dbReference type="InterPro" id="IPR008266">
    <property type="entry name" value="Tyr_kinase_AS"/>
</dbReference>
<evidence type="ECO:0000256" key="2">
    <source>
        <dbReference type="ARBA" id="ARBA00022741"/>
    </source>
</evidence>
<dbReference type="PANTHER" id="PTHR43289">
    <property type="entry name" value="MITOGEN-ACTIVATED PROTEIN KINASE KINASE KINASE 20-RELATED"/>
    <property type="match status" value="1"/>
</dbReference>
<feature type="region of interest" description="Disordered" evidence="5">
    <location>
        <begin position="426"/>
        <end position="458"/>
    </location>
</feature>
<keyword evidence="3" id="KW-0418">Kinase</keyword>
<gene>
    <name evidence="8" type="ORF">DN745_13685</name>
</gene>
<dbReference type="OrthoDB" id="9801841at2"/>
<dbReference type="KEGG" id="bsed:DN745_13685"/>
<dbReference type="GO" id="GO:0004674">
    <property type="term" value="F:protein serine/threonine kinase activity"/>
    <property type="evidence" value="ECO:0007669"/>
    <property type="project" value="TreeGrafter"/>
</dbReference>